<dbReference type="EMBL" id="LAZR01027625">
    <property type="protein sequence ID" value="KKL65152.1"/>
    <property type="molecule type" value="Genomic_DNA"/>
</dbReference>
<protein>
    <submittedName>
        <fullName evidence="2">Uncharacterized protein</fullName>
    </submittedName>
</protein>
<dbReference type="AlphaFoldDB" id="A0A0F9GPQ0"/>
<proteinExistence type="predicted"/>
<name>A0A0F9GPQ0_9ZZZZ</name>
<organism evidence="2">
    <name type="scientific">marine sediment metagenome</name>
    <dbReference type="NCBI Taxonomy" id="412755"/>
    <lineage>
        <taxon>unclassified sequences</taxon>
        <taxon>metagenomes</taxon>
        <taxon>ecological metagenomes</taxon>
    </lineage>
</organism>
<reference evidence="2" key="1">
    <citation type="journal article" date="2015" name="Nature">
        <title>Complex archaea that bridge the gap between prokaryotes and eukaryotes.</title>
        <authorList>
            <person name="Spang A."/>
            <person name="Saw J.H."/>
            <person name="Jorgensen S.L."/>
            <person name="Zaremba-Niedzwiedzka K."/>
            <person name="Martijn J."/>
            <person name="Lind A.E."/>
            <person name="van Eijk R."/>
            <person name="Schleper C."/>
            <person name="Guy L."/>
            <person name="Ettema T.J."/>
        </authorList>
    </citation>
    <scope>NUCLEOTIDE SEQUENCE</scope>
</reference>
<accession>A0A0F9GPQ0</accession>
<feature type="region of interest" description="Disordered" evidence="1">
    <location>
        <begin position="144"/>
        <end position="168"/>
    </location>
</feature>
<evidence type="ECO:0000313" key="2">
    <source>
        <dbReference type="EMBL" id="KKL65152.1"/>
    </source>
</evidence>
<comment type="caution">
    <text evidence="2">The sequence shown here is derived from an EMBL/GenBank/DDBJ whole genome shotgun (WGS) entry which is preliminary data.</text>
</comment>
<sequence>MKDDEYNFSDDVSIDYSNLPASELNQSTRYWKYAKLHANAIAKRERLKVDIDILKSELDLKIRSNPSDFGFDGSLREASITAAIMTHDDYKEKIKEYYDLNDDVHTFAAAVDSMKQRGYSLSNVNDTLRHGIYSVPRTMIEQAEASKKAKDNMEQEHIQHLNRSTKEE</sequence>
<evidence type="ECO:0000256" key="1">
    <source>
        <dbReference type="SAM" id="MobiDB-lite"/>
    </source>
</evidence>
<gene>
    <name evidence="2" type="ORF">LCGC14_2157840</name>
</gene>